<accession>A0ABR0ESH0</accession>
<evidence type="ECO:0000313" key="2">
    <source>
        <dbReference type="Proteomes" id="UP001305779"/>
    </source>
</evidence>
<proteinExistence type="predicted"/>
<name>A0ABR0ESH0_ZASCE</name>
<comment type="caution">
    <text evidence="1">The sequence shown here is derived from an EMBL/GenBank/DDBJ whole genome shotgun (WGS) entry which is preliminary data.</text>
</comment>
<gene>
    <name evidence="1" type="ORF">PRZ48_005121</name>
</gene>
<sequence length="226" mass="25667">MPAPYLLFVLSRPHAIPASAWEAFYHTAHLDDLIHHKVATKGAMYAQIANPMNRPPPDTHTHLVLFETEHEKPFESIGFKDVDNTSPQFPPGKSTPDVADLECRHYELLEVFDSKGKGTEGRAAEFVLQTEIRIEDVDALRRFYREEHIPLMAEHPGYQRAIMYRYLETSVVYGVDVDDRPGNRVVVIHEFASFEGLGGPLTRAALETEYALEVRRQIQSLTARAL</sequence>
<evidence type="ECO:0000313" key="1">
    <source>
        <dbReference type="EMBL" id="KAK4504205.1"/>
    </source>
</evidence>
<dbReference type="EMBL" id="JAXOVC010000003">
    <property type="protein sequence ID" value="KAK4504205.1"/>
    <property type="molecule type" value="Genomic_DNA"/>
</dbReference>
<evidence type="ECO:0008006" key="3">
    <source>
        <dbReference type="Google" id="ProtNLM"/>
    </source>
</evidence>
<organism evidence="1 2">
    <name type="scientific">Zasmidium cellare</name>
    <name type="common">Wine cellar mold</name>
    <name type="synonym">Racodium cellare</name>
    <dbReference type="NCBI Taxonomy" id="395010"/>
    <lineage>
        <taxon>Eukaryota</taxon>
        <taxon>Fungi</taxon>
        <taxon>Dikarya</taxon>
        <taxon>Ascomycota</taxon>
        <taxon>Pezizomycotina</taxon>
        <taxon>Dothideomycetes</taxon>
        <taxon>Dothideomycetidae</taxon>
        <taxon>Mycosphaerellales</taxon>
        <taxon>Mycosphaerellaceae</taxon>
        <taxon>Zasmidium</taxon>
    </lineage>
</organism>
<dbReference type="Proteomes" id="UP001305779">
    <property type="component" value="Unassembled WGS sequence"/>
</dbReference>
<protein>
    <recommendedName>
        <fullName evidence="3">EthD domain-containing protein</fullName>
    </recommendedName>
</protein>
<dbReference type="Gene3D" id="3.30.70.100">
    <property type="match status" value="1"/>
</dbReference>
<keyword evidence="2" id="KW-1185">Reference proteome</keyword>
<reference evidence="1 2" key="1">
    <citation type="journal article" date="2023" name="G3 (Bethesda)">
        <title>A chromosome-level genome assembly of Zasmidium syzygii isolated from banana leaves.</title>
        <authorList>
            <person name="van Westerhoven A.C."/>
            <person name="Mehrabi R."/>
            <person name="Talebi R."/>
            <person name="Steentjes M.B.F."/>
            <person name="Corcolon B."/>
            <person name="Chong P.A."/>
            <person name="Kema G.H.J."/>
            <person name="Seidl M.F."/>
        </authorList>
    </citation>
    <scope>NUCLEOTIDE SEQUENCE [LARGE SCALE GENOMIC DNA]</scope>
    <source>
        <strain evidence="1 2">P124</strain>
    </source>
</reference>